<dbReference type="Proteomes" id="UP000002964">
    <property type="component" value="Unassembled WGS sequence"/>
</dbReference>
<dbReference type="InterPro" id="IPR029012">
    <property type="entry name" value="Helix_hairpin_bin_sf"/>
</dbReference>
<gene>
    <name evidence="3" type="ORF">Thi970DRAFT_04332</name>
</gene>
<name>H8Z694_9GAMM</name>
<organism evidence="3 4">
    <name type="scientific">Thiorhodovibrio frisius</name>
    <dbReference type="NCBI Taxonomy" id="631362"/>
    <lineage>
        <taxon>Bacteria</taxon>
        <taxon>Pseudomonadati</taxon>
        <taxon>Pseudomonadota</taxon>
        <taxon>Gammaproteobacteria</taxon>
        <taxon>Chromatiales</taxon>
        <taxon>Chromatiaceae</taxon>
        <taxon>Thiorhodovibrio</taxon>
    </lineage>
</organism>
<accession>H8Z694</accession>
<dbReference type="InterPro" id="IPR007774">
    <property type="entry name" value="Put_N_fixation"/>
</dbReference>
<keyword evidence="1" id="KW-0535">Nitrogen fixation</keyword>
<keyword evidence="4" id="KW-1185">Reference proteome</keyword>
<dbReference type="HOGENOM" id="CLU_187695_2_0_6"/>
<dbReference type="STRING" id="631362.Thi970DRAFT_04332"/>
<dbReference type="OrthoDB" id="9181967at2"/>
<sequence length="65" mass="7203">MSDEAQDQKKALAKLKRKATEIAGQIHDIVEDSLWTDYGQLPELSAKLVSACKEVDEFKSNNPVA</sequence>
<proteinExistence type="inferred from homology"/>
<evidence type="ECO:0000256" key="1">
    <source>
        <dbReference type="ARBA" id="ARBA00023231"/>
    </source>
</evidence>
<reference evidence="4" key="1">
    <citation type="submission" date="2011-06" db="EMBL/GenBank/DDBJ databases">
        <authorList>
            <consortium name="US DOE Joint Genome Institute (JGI-PGF)"/>
            <person name="Lucas S."/>
            <person name="Han J."/>
            <person name="Lapidus A."/>
            <person name="Cheng J.-F."/>
            <person name="Goodwin L."/>
            <person name="Pitluck S."/>
            <person name="Peters L."/>
            <person name="Land M.L."/>
            <person name="Hauser L."/>
            <person name="Vogl K."/>
            <person name="Liu Z."/>
            <person name="Overmann J."/>
            <person name="Frigaard N.-U."/>
            <person name="Bryant D.A."/>
            <person name="Woyke T.J."/>
        </authorList>
    </citation>
    <scope>NUCLEOTIDE SEQUENCE [LARGE SCALE GENOMIC DNA]</scope>
    <source>
        <strain evidence="4">970</strain>
    </source>
</reference>
<dbReference type="RefSeq" id="WP_009151081.1">
    <property type="nucleotide sequence ID" value="NZ_CP121471.1"/>
</dbReference>
<evidence type="ECO:0008006" key="5">
    <source>
        <dbReference type="Google" id="ProtNLM"/>
    </source>
</evidence>
<dbReference type="Pfam" id="PF05082">
    <property type="entry name" value="Rop-like"/>
    <property type="match status" value="1"/>
</dbReference>
<dbReference type="EMBL" id="JH603170">
    <property type="protein sequence ID" value="EIC20678.1"/>
    <property type="molecule type" value="Genomic_DNA"/>
</dbReference>
<reference evidence="3 4" key="2">
    <citation type="submission" date="2011-11" db="EMBL/GenBank/DDBJ databases">
        <authorList>
            <consortium name="US DOE Joint Genome Institute"/>
            <person name="Lucas S."/>
            <person name="Han J."/>
            <person name="Lapidus A."/>
            <person name="Cheng J.-F."/>
            <person name="Goodwin L."/>
            <person name="Pitluck S."/>
            <person name="Peters L."/>
            <person name="Ovchinnikova G."/>
            <person name="Zhang X."/>
            <person name="Detter J.C."/>
            <person name="Han C."/>
            <person name="Tapia R."/>
            <person name="Land M."/>
            <person name="Hauser L."/>
            <person name="Kyrpides N."/>
            <person name="Ivanova N."/>
            <person name="Pagani I."/>
            <person name="Vogl K."/>
            <person name="Liu Z."/>
            <person name="Overmann J."/>
            <person name="Frigaard N.-U."/>
            <person name="Bryant D."/>
            <person name="Woyke T."/>
        </authorList>
    </citation>
    <scope>NUCLEOTIDE SEQUENCE [LARGE SCALE GENOMIC DNA]</scope>
    <source>
        <strain evidence="3 4">970</strain>
    </source>
</reference>
<dbReference type="AlphaFoldDB" id="H8Z694"/>
<protein>
    <recommendedName>
        <fullName evidence="5">Rop-like protein</fullName>
    </recommendedName>
</protein>
<evidence type="ECO:0000313" key="4">
    <source>
        <dbReference type="Proteomes" id="UP000002964"/>
    </source>
</evidence>
<dbReference type="eggNOG" id="ENOG5033DBU">
    <property type="taxonomic scope" value="Bacteria"/>
</dbReference>
<evidence type="ECO:0000313" key="3">
    <source>
        <dbReference type="EMBL" id="EIC20678.1"/>
    </source>
</evidence>
<evidence type="ECO:0000256" key="2">
    <source>
        <dbReference type="ARBA" id="ARBA00044954"/>
    </source>
</evidence>
<comment type="similarity">
    <text evidence="2">Belongs to the UPF0437 family.</text>
</comment>
<dbReference type="PIRSF" id="PIRSF037676">
    <property type="entry name" value="DUF683"/>
    <property type="match status" value="1"/>
</dbReference>
<dbReference type="Gene3D" id="1.10.287.660">
    <property type="entry name" value="Helix hairpin bin"/>
    <property type="match status" value="1"/>
</dbReference>